<organism evidence="11 12">
    <name type="scientific">Neomoorella humiferrea</name>
    <dbReference type="NCBI Taxonomy" id="676965"/>
    <lineage>
        <taxon>Bacteria</taxon>
        <taxon>Bacillati</taxon>
        <taxon>Bacillota</taxon>
        <taxon>Clostridia</taxon>
        <taxon>Neomoorellales</taxon>
        <taxon>Neomoorellaceae</taxon>
        <taxon>Neomoorella</taxon>
    </lineage>
</organism>
<feature type="binding site" evidence="9">
    <location>
        <position position="8"/>
    </location>
    <ligand>
        <name>a divalent metal cation</name>
        <dbReference type="ChEBI" id="CHEBI:60240"/>
    </ligand>
</feature>
<evidence type="ECO:0000313" key="12">
    <source>
        <dbReference type="Proteomes" id="UP000238415"/>
    </source>
</evidence>
<dbReference type="RefSeq" id="WP_106004351.1">
    <property type="nucleotide sequence ID" value="NZ_CP136419.1"/>
</dbReference>
<dbReference type="InterPro" id="IPR036523">
    <property type="entry name" value="SurE-like_sf"/>
</dbReference>
<evidence type="ECO:0000259" key="10">
    <source>
        <dbReference type="Pfam" id="PF01975"/>
    </source>
</evidence>
<evidence type="ECO:0000256" key="8">
    <source>
        <dbReference type="ARBA" id="ARBA00022801"/>
    </source>
</evidence>
<evidence type="ECO:0000256" key="5">
    <source>
        <dbReference type="ARBA" id="ARBA00022490"/>
    </source>
</evidence>
<evidence type="ECO:0000256" key="6">
    <source>
        <dbReference type="ARBA" id="ARBA00022723"/>
    </source>
</evidence>
<dbReference type="PANTHER" id="PTHR30457">
    <property type="entry name" value="5'-NUCLEOTIDASE SURE"/>
    <property type="match status" value="1"/>
</dbReference>
<feature type="binding site" evidence="9">
    <location>
        <position position="96"/>
    </location>
    <ligand>
        <name>a divalent metal cation</name>
        <dbReference type="ChEBI" id="CHEBI:60240"/>
    </ligand>
</feature>
<comment type="catalytic activity">
    <reaction evidence="1 9">
        <text>a ribonucleoside 5'-phosphate + H2O = a ribonucleoside + phosphate</text>
        <dbReference type="Rhea" id="RHEA:12484"/>
        <dbReference type="ChEBI" id="CHEBI:15377"/>
        <dbReference type="ChEBI" id="CHEBI:18254"/>
        <dbReference type="ChEBI" id="CHEBI:43474"/>
        <dbReference type="ChEBI" id="CHEBI:58043"/>
        <dbReference type="EC" id="3.1.3.5"/>
    </reaction>
</comment>
<keyword evidence="12" id="KW-1185">Reference proteome</keyword>
<comment type="caution">
    <text evidence="11">The sequence shown here is derived from an EMBL/GenBank/DDBJ whole genome shotgun (WGS) entry which is preliminary data.</text>
</comment>
<dbReference type="SUPFAM" id="SSF64167">
    <property type="entry name" value="SurE-like"/>
    <property type="match status" value="1"/>
</dbReference>
<evidence type="ECO:0000256" key="4">
    <source>
        <dbReference type="ARBA" id="ARBA00011062"/>
    </source>
</evidence>
<feature type="domain" description="Survival protein SurE-like phosphatase/nucleotidase" evidence="10">
    <location>
        <begin position="3"/>
        <end position="189"/>
    </location>
</feature>
<comment type="cofactor">
    <cofactor evidence="2">
        <name>Mg(2+)</name>
        <dbReference type="ChEBI" id="CHEBI:18420"/>
    </cofactor>
</comment>
<name>A0A2T0AXJ9_9FIRM</name>
<dbReference type="HAMAP" id="MF_00060">
    <property type="entry name" value="SurE"/>
    <property type="match status" value="1"/>
</dbReference>
<evidence type="ECO:0000256" key="3">
    <source>
        <dbReference type="ARBA" id="ARBA00004496"/>
    </source>
</evidence>
<dbReference type="OrthoDB" id="9780815at2"/>
<dbReference type="InterPro" id="IPR002828">
    <property type="entry name" value="SurE-like_Pase/nucleotidase"/>
</dbReference>
<accession>A0A2T0AXJ9</accession>
<evidence type="ECO:0000256" key="1">
    <source>
        <dbReference type="ARBA" id="ARBA00000815"/>
    </source>
</evidence>
<dbReference type="GO" id="GO:0000166">
    <property type="term" value="F:nucleotide binding"/>
    <property type="evidence" value="ECO:0007669"/>
    <property type="project" value="UniProtKB-KW"/>
</dbReference>
<keyword evidence="7 9" id="KW-0547">Nucleotide-binding</keyword>
<dbReference type="EC" id="3.1.3.5" evidence="9"/>
<dbReference type="AlphaFoldDB" id="A0A2T0AXJ9"/>
<dbReference type="FunFam" id="3.40.1210.10:FF:000001">
    <property type="entry name" value="5'/3'-nucleotidase SurE"/>
    <property type="match status" value="1"/>
</dbReference>
<feature type="binding site" evidence="9">
    <location>
        <position position="9"/>
    </location>
    <ligand>
        <name>a divalent metal cation</name>
        <dbReference type="ChEBI" id="CHEBI:60240"/>
    </ligand>
</feature>
<dbReference type="EMBL" id="PVXM01000004">
    <property type="protein sequence ID" value="PRR75538.1"/>
    <property type="molecule type" value="Genomic_DNA"/>
</dbReference>
<dbReference type="PANTHER" id="PTHR30457:SF12">
    <property type="entry name" value="5'_3'-NUCLEOTIDASE SURE"/>
    <property type="match status" value="1"/>
</dbReference>
<gene>
    <name evidence="9 11" type="primary">surE</name>
    <name evidence="11" type="ORF">MOHU_03050</name>
</gene>
<dbReference type="Proteomes" id="UP000238415">
    <property type="component" value="Unassembled WGS sequence"/>
</dbReference>
<comment type="cofactor">
    <cofactor evidence="9">
        <name>a divalent metal cation</name>
        <dbReference type="ChEBI" id="CHEBI:60240"/>
    </cofactor>
    <text evidence="9">Binds 1 divalent metal cation per subunit.</text>
</comment>
<keyword evidence="8 9" id="KW-0378">Hydrolase</keyword>
<dbReference type="GO" id="GO:0004309">
    <property type="term" value="F:exopolyphosphatase activity"/>
    <property type="evidence" value="ECO:0007669"/>
    <property type="project" value="TreeGrafter"/>
</dbReference>
<dbReference type="Gene3D" id="3.40.1210.10">
    <property type="entry name" value="Survival protein SurE-like phosphatase/nucleotidase"/>
    <property type="match status" value="1"/>
</dbReference>
<comment type="function">
    <text evidence="9">Nucleotidase that shows phosphatase activity on nucleoside 5'-monophosphates.</text>
</comment>
<dbReference type="GO" id="GO:0005737">
    <property type="term" value="C:cytoplasm"/>
    <property type="evidence" value="ECO:0007669"/>
    <property type="project" value="UniProtKB-SubCell"/>
</dbReference>
<evidence type="ECO:0000256" key="9">
    <source>
        <dbReference type="HAMAP-Rule" id="MF_00060"/>
    </source>
</evidence>
<evidence type="ECO:0000256" key="7">
    <source>
        <dbReference type="ARBA" id="ARBA00022741"/>
    </source>
</evidence>
<dbReference type="GO" id="GO:0046872">
    <property type="term" value="F:metal ion binding"/>
    <property type="evidence" value="ECO:0007669"/>
    <property type="project" value="UniProtKB-UniRule"/>
</dbReference>
<dbReference type="InterPro" id="IPR030048">
    <property type="entry name" value="SurE"/>
</dbReference>
<comment type="similarity">
    <text evidence="4 9">Belongs to the SurE nucleotidase family.</text>
</comment>
<proteinExistence type="inferred from homology"/>
<reference evidence="11 12" key="1">
    <citation type="submission" date="2018-03" db="EMBL/GenBank/DDBJ databases">
        <title>Genome sequence of Moorella humiferrea DSM 23265.</title>
        <authorList>
            <person name="Poehlein A."/>
            <person name="Daniel R."/>
        </authorList>
    </citation>
    <scope>NUCLEOTIDE SEQUENCE [LARGE SCALE GENOMIC DNA]</scope>
    <source>
        <strain evidence="11 12">DSM 23265</strain>
    </source>
</reference>
<dbReference type="Pfam" id="PF01975">
    <property type="entry name" value="SurE"/>
    <property type="match status" value="1"/>
</dbReference>
<dbReference type="GO" id="GO:0008253">
    <property type="term" value="F:5'-nucleotidase activity"/>
    <property type="evidence" value="ECO:0007669"/>
    <property type="project" value="UniProtKB-UniRule"/>
</dbReference>
<evidence type="ECO:0000313" key="11">
    <source>
        <dbReference type="EMBL" id="PRR75538.1"/>
    </source>
</evidence>
<dbReference type="NCBIfam" id="TIGR00087">
    <property type="entry name" value="surE"/>
    <property type="match status" value="1"/>
</dbReference>
<dbReference type="NCBIfam" id="NF001490">
    <property type="entry name" value="PRK00346.1-4"/>
    <property type="match status" value="1"/>
</dbReference>
<protein>
    <recommendedName>
        <fullName evidence="9">5'-nucleotidase SurE</fullName>
        <ecNumber evidence="9">3.1.3.5</ecNumber>
    </recommendedName>
    <alternativeName>
        <fullName evidence="9">Nucleoside 5'-monophosphate phosphohydrolase</fullName>
    </alternativeName>
</protein>
<sequence length="264" mass="28235">MVILVTNDDGIHAAGIKALGAALASIAKVVVVAPEKERSAIGHGITMHKPLRATEMPMDGPIARCLAINGTPADCVKLALDALLDEPAAVVVSGINRGENLGTDVLYSGTVSGAIEGCINGLPSLAVSLAGDDEQDFDFAFAADFTVKIVREILKRGLPKGTLLNINVPSLPQEEIKGVAVTRLGQRRYINTVSSRKDPRGRAYYWLAGEKEELDAGPDTDIGAIRRGYISITPLQLDLTNHAFREGLQDYFPALWPIQGKKQK</sequence>
<keyword evidence="6 9" id="KW-0479">Metal-binding</keyword>
<feature type="binding site" evidence="9">
    <location>
        <position position="39"/>
    </location>
    <ligand>
        <name>a divalent metal cation</name>
        <dbReference type="ChEBI" id="CHEBI:60240"/>
    </ligand>
</feature>
<comment type="subcellular location">
    <subcellularLocation>
        <location evidence="3 9">Cytoplasm</location>
    </subcellularLocation>
</comment>
<dbReference type="GO" id="GO:0008254">
    <property type="term" value="F:3'-nucleotidase activity"/>
    <property type="evidence" value="ECO:0007669"/>
    <property type="project" value="TreeGrafter"/>
</dbReference>
<dbReference type="NCBIfam" id="NF001492">
    <property type="entry name" value="PRK00346.2-2"/>
    <property type="match status" value="1"/>
</dbReference>
<keyword evidence="5 9" id="KW-0963">Cytoplasm</keyword>
<evidence type="ECO:0000256" key="2">
    <source>
        <dbReference type="ARBA" id="ARBA00001946"/>
    </source>
</evidence>